<evidence type="ECO:0000313" key="1">
    <source>
        <dbReference type="EMBL" id="CUN81027.1"/>
    </source>
</evidence>
<dbReference type="Proteomes" id="UP000095746">
    <property type="component" value="Unassembled WGS sequence"/>
</dbReference>
<dbReference type="Gene3D" id="1.10.3290.10">
    <property type="entry name" value="Fido-like domain"/>
    <property type="match status" value="1"/>
</dbReference>
<dbReference type="RefSeq" id="WP_009260856.1">
    <property type="nucleotide sequence ID" value="NZ_JADMVA010000003.1"/>
</dbReference>
<dbReference type="InterPro" id="IPR003812">
    <property type="entry name" value="Fido"/>
</dbReference>
<protein>
    <submittedName>
        <fullName evidence="1">Fic/DOC family</fullName>
    </submittedName>
</protein>
<organism evidence="1 2">
    <name type="scientific">Flavonifractor plautii</name>
    <name type="common">Fusobacterium plautii</name>
    <dbReference type="NCBI Taxonomy" id="292800"/>
    <lineage>
        <taxon>Bacteria</taxon>
        <taxon>Bacillati</taxon>
        <taxon>Bacillota</taxon>
        <taxon>Clostridia</taxon>
        <taxon>Eubacteriales</taxon>
        <taxon>Oscillospiraceae</taxon>
        <taxon>Flavonifractor</taxon>
    </lineage>
</organism>
<dbReference type="AlphaFoldDB" id="A0A173ZYA2"/>
<dbReference type="EMBL" id="CYZT01000018">
    <property type="protein sequence ID" value="CUN81027.1"/>
    <property type="molecule type" value="Genomic_DNA"/>
</dbReference>
<evidence type="ECO:0000313" key="2">
    <source>
        <dbReference type="Proteomes" id="UP000095746"/>
    </source>
</evidence>
<name>A0A173ZYA2_FLAPL</name>
<dbReference type="Pfam" id="PF02661">
    <property type="entry name" value="Fic"/>
    <property type="match status" value="1"/>
</dbReference>
<gene>
    <name evidence="1" type="ORF">ERS852411_00519</name>
</gene>
<proteinExistence type="predicted"/>
<dbReference type="SUPFAM" id="SSF140931">
    <property type="entry name" value="Fic-like"/>
    <property type="match status" value="1"/>
</dbReference>
<sequence>MKLLLDEYHQVKVKRLEYLIDFYVQFEHIRPFQDGNGRVGRLLFFKECLNHSIVPFVI</sequence>
<dbReference type="PROSITE" id="PS51459">
    <property type="entry name" value="FIDO"/>
    <property type="match status" value="1"/>
</dbReference>
<dbReference type="InterPro" id="IPR036597">
    <property type="entry name" value="Fido-like_dom_sf"/>
</dbReference>
<reference evidence="1 2" key="1">
    <citation type="submission" date="2015-09" db="EMBL/GenBank/DDBJ databases">
        <authorList>
            <consortium name="Pathogen Informatics"/>
        </authorList>
    </citation>
    <scope>NUCLEOTIDE SEQUENCE [LARGE SCALE GENOMIC DNA]</scope>
    <source>
        <strain evidence="1 2">2789STDY5608854</strain>
    </source>
</reference>
<accession>A0A173ZYA2</accession>